<dbReference type="PANTHER" id="PTHR28187">
    <property type="entry name" value="PROTEIN RCR1-RELATED"/>
    <property type="match status" value="1"/>
</dbReference>
<dbReference type="EMBL" id="MWPZ01000002">
    <property type="protein sequence ID" value="TID04454.1"/>
    <property type="molecule type" value="Genomic_DNA"/>
</dbReference>
<protein>
    <submittedName>
        <fullName evidence="3">Uncharacterized protein</fullName>
    </submittedName>
</protein>
<organism evidence="3 4">
    <name type="scientific">Colletotrichum higginsianum</name>
    <dbReference type="NCBI Taxonomy" id="80884"/>
    <lineage>
        <taxon>Eukaryota</taxon>
        <taxon>Fungi</taxon>
        <taxon>Dikarya</taxon>
        <taxon>Ascomycota</taxon>
        <taxon>Pezizomycotina</taxon>
        <taxon>Sordariomycetes</taxon>
        <taxon>Hypocreomycetidae</taxon>
        <taxon>Glomerellales</taxon>
        <taxon>Glomerellaceae</taxon>
        <taxon>Colletotrichum</taxon>
        <taxon>Colletotrichum destructivum species complex</taxon>
    </lineage>
</organism>
<reference evidence="3 4" key="1">
    <citation type="journal article" date="2019" name="Genome Biol. Evol.">
        <title>Genomic Plasticity Mediated by Transposable Elements in the Plant Pathogenic Fungus Colletotrichum higginsianum.</title>
        <authorList>
            <person name="Tsushima A."/>
            <person name="Gan P."/>
            <person name="Kumakura N."/>
            <person name="Narusaka M."/>
            <person name="Takano Y."/>
            <person name="Narusaka Y."/>
            <person name="Shirasu K."/>
        </authorList>
    </citation>
    <scope>NUCLEOTIDE SEQUENCE [LARGE SCALE GENOMIC DNA]</scope>
    <source>
        <strain evidence="3 4">MAFF305635-RFP</strain>
    </source>
</reference>
<dbReference type="Pfam" id="PF12273">
    <property type="entry name" value="RCR"/>
    <property type="match status" value="1"/>
</dbReference>
<name>A0A4T0WFS9_9PEZI</name>
<feature type="compositionally biased region" description="Low complexity" evidence="1">
    <location>
        <begin position="121"/>
        <end position="130"/>
    </location>
</feature>
<feature type="compositionally biased region" description="Low complexity" evidence="1">
    <location>
        <begin position="100"/>
        <end position="110"/>
    </location>
</feature>
<accession>A0A4T0WFS9</accession>
<feature type="compositionally biased region" description="Polar residues" evidence="1">
    <location>
        <begin position="149"/>
        <end position="159"/>
    </location>
</feature>
<sequence length="173" mass="19521">MAAFEFPQSLDKRQYATCRSGEYYRNGACYQRGAWYWWGRWVLAAVVVGITLIFLLMCMNARRRKRRGVQPLYGTGWMGGNKHNQQGTYAYNQQYNGQQQGYAGYPQQGADGSYPAPPPAYGQAQQHPQYTGTTFNPNDGYYGGHNEGIQLQQPQNSYQRDVYSPPAGPPPGK</sequence>
<gene>
    <name evidence="3" type="ORF">CH35J_002635</name>
</gene>
<dbReference type="Proteomes" id="UP000305883">
    <property type="component" value="Unassembled WGS sequence"/>
</dbReference>
<keyword evidence="2" id="KW-1133">Transmembrane helix</keyword>
<proteinExistence type="predicted"/>
<evidence type="ECO:0000313" key="3">
    <source>
        <dbReference type="EMBL" id="TID04454.1"/>
    </source>
</evidence>
<dbReference type="AlphaFoldDB" id="A0A4T0WFS9"/>
<evidence type="ECO:0000313" key="4">
    <source>
        <dbReference type="Proteomes" id="UP000305883"/>
    </source>
</evidence>
<evidence type="ECO:0000256" key="1">
    <source>
        <dbReference type="SAM" id="MobiDB-lite"/>
    </source>
</evidence>
<comment type="caution">
    <text evidence="3">The sequence shown here is derived from an EMBL/GenBank/DDBJ whole genome shotgun (WGS) entry which is preliminary data.</text>
</comment>
<feature type="transmembrane region" description="Helical" evidence="2">
    <location>
        <begin position="35"/>
        <end position="57"/>
    </location>
</feature>
<keyword evidence="2" id="KW-0472">Membrane</keyword>
<dbReference type="PANTHER" id="PTHR28187:SF1">
    <property type="entry name" value="PROTEIN RCR1-RELATED"/>
    <property type="match status" value="1"/>
</dbReference>
<evidence type="ECO:0000256" key="2">
    <source>
        <dbReference type="SAM" id="Phobius"/>
    </source>
</evidence>
<dbReference type="OrthoDB" id="3556830at2759"/>
<dbReference type="InterPro" id="IPR020999">
    <property type="entry name" value="Chitin_synth_reg_RCR"/>
</dbReference>
<feature type="region of interest" description="Disordered" evidence="1">
    <location>
        <begin position="100"/>
        <end position="173"/>
    </location>
</feature>
<keyword evidence="2" id="KW-0812">Transmembrane</keyword>
<dbReference type="GO" id="GO:0016192">
    <property type="term" value="P:vesicle-mediated transport"/>
    <property type="evidence" value="ECO:0007669"/>
    <property type="project" value="TreeGrafter"/>
</dbReference>